<evidence type="ECO:0000256" key="4">
    <source>
        <dbReference type="ARBA" id="ARBA00023054"/>
    </source>
</evidence>
<feature type="compositionally biased region" description="Polar residues" evidence="8">
    <location>
        <begin position="1032"/>
        <end position="1045"/>
    </location>
</feature>
<feature type="compositionally biased region" description="Low complexity" evidence="8">
    <location>
        <begin position="902"/>
        <end position="913"/>
    </location>
</feature>
<keyword evidence="1" id="KW-0493">Microtubule</keyword>
<feature type="compositionally biased region" description="Basic and acidic residues" evidence="8">
    <location>
        <begin position="729"/>
        <end position="751"/>
    </location>
</feature>
<dbReference type="HOGENOM" id="CLU_001485_21_0_1"/>
<dbReference type="GO" id="GO:0003777">
    <property type="term" value="F:microtubule motor activity"/>
    <property type="evidence" value="ECO:0007669"/>
    <property type="project" value="InterPro"/>
</dbReference>
<name>A0A0C2TM96_AMAMK</name>
<dbReference type="PROSITE" id="PS50067">
    <property type="entry name" value="KINESIN_MOTOR_2"/>
    <property type="match status" value="1"/>
</dbReference>
<dbReference type="InterPro" id="IPR001752">
    <property type="entry name" value="Kinesin_motor_dom"/>
</dbReference>
<dbReference type="CDD" id="cd01370">
    <property type="entry name" value="KISc_KIP3_like"/>
    <property type="match status" value="1"/>
</dbReference>
<dbReference type="Pfam" id="PF00225">
    <property type="entry name" value="Kinesin"/>
    <property type="match status" value="1"/>
</dbReference>
<dbReference type="SMART" id="SM00129">
    <property type="entry name" value="KISc"/>
    <property type="match status" value="1"/>
</dbReference>
<dbReference type="EMBL" id="KN818229">
    <property type="protein sequence ID" value="KIL68284.1"/>
    <property type="molecule type" value="Genomic_DNA"/>
</dbReference>
<feature type="region of interest" description="Disordered" evidence="8">
    <location>
        <begin position="899"/>
        <end position="991"/>
    </location>
</feature>
<dbReference type="GO" id="GO:0005524">
    <property type="term" value="F:ATP binding"/>
    <property type="evidence" value="ECO:0007669"/>
    <property type="project" value="UniProtKB-UniRule"/>
</dbReference>
<feature type="domain" description="Kinesin motor" evidence="9">
    <location>
        <begin position="6"/>
        <end position="379"/>
    </location>
</feature>
<dbReference type="PANTHER" id="PTHR47968">
    <property type="entry name" value="CENTROMERE PROTEIN E"/>
    <property type="match status" value="1"/>
</dbReference>
<dbReference type="SUPFAM" id="SSF52540">
    <property type="entry name" value="P-loop containing nucleoside triphosphate hydrolases"/>
    <property type="match status" value="1"/>
</dbReference>
<dbReference type="PROSITE" id="PS00411">
    <property type="entry name" value="KINESIN_MOTOR_1"/>
    <property type="match status" value="1"/>
</dbReference>
<dbReference type="InterPro" id="IPR027417">
    <property type="entry name" value="P-loop_NTPase"/>
</dbReference>
<keyword evidence="3 6" id="KW-0067">ATP-binding</keyword>
<dbReference type="InParanoid" id="A0A0C2TM96"/>
<proteinExistence type="inferred from homology"/>
<dbReference type="GO" id="GO:0005874">
    <property type="term" value="C:microtubule"/>
    <property type="evidence" value="ECO:0007669"/>
    <property type="project" value="UniProtKB-KW"/>
</dbReference>
<dbReference type="InterPro" id="IPR027640">
    <property type="entry name" value="Kinesin-like_fam"/>
</dbReference>
<feature type="compositionally biased region" description="Low complexity" evidence="8">
    <location>
        <begin position="767"/>
        <end position="778"/>
    </location>
</feature>
<feature type="coiled-coil region" evidence="7">
    <location>
        <begin position="395"/>
        <end position="444"/>
    </location>
</feature>
<evidence type="ECO:0000256" key="2">
    <source>
        <dbReference type="ARBA" id="ARBA00022741"/>
    </source>
</evidence>
<dbReference type="PANTHER" id="PTHR47968:SF13">
    <property type="entry name" value="KINESIN-LIKE PROTEIN KIF19 ISOFORM X1"/>
    <property type="match status" value="1"/>
</dbReference>
<accession>A0A0C2TM96</accession>
<evidence type="ECO:0000259" key="9">
    <source>
        <dbReference type="PROSITE" id="PS50067"/>
    </source>
</evidence>
<dbReference type="STRING" id="946122.A0A0C2TM96"/>
<dbReference type="AlphaFoldDB" id="A0A0C2TM96"/>
<feature type="compositionally biased region" description="Polar residues" evidence="8">
    <location>
        <begin position="779"/>
        <end position="811"/>
    </location>
</feature>
<dbReference type="PRINTS" id="PR00380">
    <property type="entry name" value="KINESINHEAVY"/>
</dbReference>
<reference evidence="10 11" key="1">
    <citation type="submission" date="2014-04" db="EMBL/GenBank/DDBJ databases">
        <title>Evolutionary Origins and Diversification of the Mycorrhizal Mutualists.</title>
        <authorList>
            <consortium name="DOE Joint Genome Institute"/>
            <consortium name="Mycorrhizal Genomics Consortium"/>
            <person name="Kohler A."/>
            <person name="Kuo A."/>
            <person name="Nagy L.G."/>
            <person name="Floudas D."/>
            <person name="Copeland A."/>
            <person name="Barry K.W."/>
            <person name="Cichocki N."/>
            <person name="Veneault-Fourrey C."/>
            <person name="LaButti K."/>
            <person name="Lindquist E.A."/>
            <person name="Lipzen A."/>
            <person name="Lundell T."/>
            <person name="Morin E."/>
            <person name="Murat C."/>
            <person name="Riley R."/>
            <person name="Ohm R."/>
            <person name="Sun H."/>
            <person name="Tunlid A."/>
            <person name="Henrissat B."/>
            <person name="Grigoriev I.V."/>
            <person name="Hibbett D.S."/>
            <person name="Martin F."/>
        </authorList>
    </citation>
    <scope>NUCLEOTIDE SEQUENCE [LARGE SCALE GENOMIC DNA]</scope>
    <source>
        <strain evidence="10 11">Koide BX008</strain>
    </source>
</reference>
<dbReference type="Gene3D" id="3.40.850.10">
    <property type="entry name" value="Kinesin motor domain"/>
    <property type="match status" value="1"/>
</dbReference>
<evidence type="ECO:0000256" key="3">
    <source>
        <dbReference type="ARBA" id="ARBA00022840"/>
    </source>
</evidence>
<dbReference type="GO" id="GO:0007018">
    <property type="term" value="P:microtubule-based movement"/>
    <property type="evidence" value="ECO:0007669"/>
    <property type="project" value="InterPro"/>
</dbReference>
<organism evidence="10 11">
    <name type="scientific">Amanita muscaria (strain Koide BX008)</name>
    <dbReference type="NCBI Taxonomy" id="946122"/>
    <lineage>
        <taxon>Eukaryota</taxon>
        <taxon>Fungi</taxon>
        <taxon>Dikarya</taxon>
        <taxon>Basidiomycota</taxon>
        <taxon>Agaricomycotina</taxon>
        <taxon>Agaricomycetes</taxon>
        <taxon>Agaricomycetidae</taxon>
        <taxon>Agaricales</taxon>
        <taxon>Pluteineae</taxon>
        <taxon>Amanitaceae</taxon>
        <taxon>Amanita</taxon>
    </lineage>
</organism>
<evidence type="ECO:0000256" key="5">
    <source>
        <dbReference type="ARBA" id="ARBA00023175"/>
    </source>
</evidence>
<evidence type="ECO:0000256" key="7">
    <source>
        <dbReference type="SAM" id="Coils"/>
    </source>
</evidence>
<feature type="region of interest" description="Disordered" evidence="8">
    <location>
        <begin position="1030"/>
        <end position="1060"/>
    </location>
</feature>
<feature type="compositionally biased region" description="Basic residues" evidence="8">
    <location>
        <begin position="707"/>
        <end position="718"/>
    </location>
</feature>
<feature type="compositionally biased region" description="Low complexity" evidence="8">
    <location>
        <begin position="926"/>
        <end position="951"/>
    </location>
</feature>
<gene>
    <name evidence="10" type="ORF">M378DRAFT_158816</name>
</gene>
<keyword evidence="5 6" id="KW-0505">Motor protein</keyword>
<evidence type="ECO:0000256" key="8">
    <source>
        <dbReference type="SAM" id="MobiDB-lite"/>
    </source>
</evidence>
<feature type="region of interest" description="Disordered" evidence="8">
    <location>
        <begin position="687"/>
        <end position="885"/>
    </location>
</feature>
<feature type="compositionally biased region" description="Polar residues" evidence="8">
    <location>
        <begin position="687"/>
        <end position="703"/>
    </location>
</feature>
<feature type="binding site" evidence="6">
    <location>
        <begin position="133"/>
        <end position="140"/>
    </location>
    <ligand>
        <name>ATP</name>
        <dbReference type="ChEBI" id="CHEBI:30616"/>
    </ligand>
</feature>
<evidence type="ECO:0000313" key="11">
    <source>
        <dbReference type="Proteomes" id="UP000054549"/>
    </source>
</evidence>
<protein>
    <recommendedName>
        <fullName evidence="9">Kinesin motor domain-containing protein</fullName>
    </recommendedName>
</protein>
<dbReference type="OrthoDB" id="3176171at2759"/>
<evidence type="ECO:0000256" key="6">
    <source>
        <dbReference type="PROSITE-ProRule" id="PRU00283"/>
    </source>
</evidence>
<comment type="similarity">
    <text evidence="6">Belongs to the TRAFAC class myosin-kinesin ATPase superfamily. Kinesin family.</text>
</comment>
<feature type="compositionally biased region" description="Low complexity" evidence="8">
    <location>
        <begin position="828"/>
        <end position="845"/>
    </location>
</feature>
<evidence type="ECO:0000256" key="1">
    <source>
        <dbReference type="ARBA" id="ARBA00022701"/>
    </source>
</evidence>
<evidence type="ECO:0000313" key="10">
    <source>
        <dbReference type="EMBL" id="KIL68284.1"/>
    </source>
</evidence>
<keyword evidence="11" id="KW-1185">Reference proteome</keyword>
<dbReference type="InterPro" id="IPR036961">
    <property type="entry name" value="Kinesin_motor_dom_sf"/>
</dbReference>
<keyword evidence="2 6" id="KW-0547">Nucleotide-binding</keyword>
<dbReference type="GO" id="GO:0008017">
    <property type="term" value="F:microtubule binding"/>
    <property type="evidence" value="ECO:0007669"/>
    <property type="project" value="InterPro"/>
</dbReference>
<sequence length="1060" mass="115185">MVAAGSITVAVRVRPPSAWEAARLPEAHFESTIRGDATLSTPGKVIHSAPLRDIVQIIDDRILTFDPDEKDRARAFMERGFLPPGTKRYKDKRFMFDRVFRHDATQHDVYESTAMPLLKGILDGYNATVFAYGATGCGKTHTISGTETDPGIIYLTMADLFQRIEDRKDDWDIEVMVTFLEIYNEEIRDLLAEPGAAAPRGGLCIREDKTVKVMGLAELKPRSAEEVKEIVLLGNTRRTQSPTHANETSSRSHAVLQVHVTQSPRTASLTEQKLTATLSIIDLAGSERAAATTNMGQRMVEGANINKSLLALGNCINALCESGGAIRHVPYRNSKLTRLLKFSLGGNCKTVMIVCVAPTSNHFDDTHNTLVYAERATRIRTKVVTRNVVNVDRHVGQYVEAINRLNSEVAELKEKLAGKRDVENEITRRKKTEAAAEVERLRSDIKSRFQHTKPLVLDGAICAAKLSVARTKLGAIKARMDEISSSVMPLSADLEAERALLLALAQPEEQAVHKESALTVQMQRSRNSNAIFDGTMKAASERRSEKLDEVSLETIRLDAMRNKADMETVKMTGERDAMREAVQGLTRVVVGLVSMLGRCTVAVGEASSALDQPQQEGDLALEERTKAVAALLKSVKDGNDATFQRLLGHSTEGYAIGNLSSANASLADAYRNYSAFTRRVSSGPAILQNSTANLSRRQSTTVASPPRRGHHKSPRKSIRSSLSQPYRRVVSDKDKRIKSVQWRDEAGRGNLDDGGMGGGSTQQLQQPAVAIIPASPASNQVTSEDTTVTAGPTRDTSMSTLLPPSVSYTSESDWEDENEKTEGSFNLSVNRSFSHASSSSSASSSSRKRPRSSRLDPSFLKSRSKTSALSSLQEVDELASPTRPSRLQQQYPLTNMNLNHISASSSDDSMSGSTIHVPKTRSTGHSSPARRGPSSPRRPPSSASTTSSTSTVVANGRRRSNIGAMRIEKGRRRSSMIPQLSPNASAGDATSGEGVVFKVPSARRVVAGTSPAKRTKRMSLSRAANVVIAGPSTRSGRTTALSDLSASMGESRPSSRVAWR</sequence>
<keyword evidence="4 7" id="KW-0175">Coiled coil</keyword>
<dbReference type="InterPro" id="IPR019821">
    <property type="entry name" value="Kinesin_motor_CS"/>
</dbReference>
<dbReference type="Proteomes" id="UP000054549">
    <property type="component" value="Unassembled WGS sequence"/>
</dbReference>